<feature type="compositionally biased region" description="Polar residues" evidence="1">
    <location>
        <begin position="44"/>
        <end position="53"/>
    </location>
</feature>
<reference evidence="2 3" key="1">
    <citation type="submission" date="2021-01" db="EMBL/GenBank/DDBJ databases">
        <title>Whole genome shotgun sequence of Actinoplanes palleronii NBRC 14916.</title>
        <authorList>
            <person name="Komaki H."/>
            <person name="Tamura T."/>
        </authorList>
    </citation>
    <scope>NUCLEOTIDE SEQUENCE [LARGE SCALE GENOMIC DNA]</scope>
    <source>
        <strain evidence="2 3">NBRC 14916</strain>
    </source>
</reference>
<dbReference type="Proteomes" id="UP000624709">
    <property type="component" value="Unassembled WGS sequence"/>
</dbReference>
<accession>A0ABQ4B4P0</accession>
<evidence type="ECO:0000313" key="2">
    <source>
        <dbReference type="EMBL" id="GIE65631.1"/>
    </source>
</evidence>
<proteinExistence type="predicted"/>
<comment type="caution">
    <text evidence="2">The sequence shown here is derived from an EMBL/GenBank/DDBJ whole genome shotgun (WGS) entry which is preliminary data.</text>
</comment>
<evidence type="ECO:0000256" key="1">
    <source>
        <dbReference type="SAM" id="MobiDB-lite"/>
    </source>
</evidence>
<name>A0ABQ4B4P0_9ACTN</name>
<protein>
    <submittedName>
        <fullName evidence="2">Uncharacterized protein</fullName>
    </submittedName>
</protein>
<keyword evidence="3" id="KW-1185">Reference proteome</keyword>
<feature type="compositionally biased region" description="Basic and acidic residues" evidence="1">
    <location>
        <begin position="63"/>
        <end position="83"/>
    </location>
</feature>
<feature type="compositionally biased region" description="Basic and acidic residues" evidence="1">
    <location>
        <begin position="22"/>
        <end position="32"/>
    </location>
</feature>
<feature type="region of interest" description="Disordered" evidence="1">
    <location>
        <begin position="20"/>
        <end position="99"/>
    </location>
</feature>
<sequence length="99" mass="10589">MIVPGDARTKIKFKIKMSCVRRGTDRRSRRDPSGLGWPLRVQNAKPSGATSASGPGHPNPAREVPDQKSPHSESPRVACEVRARSAPKVPTLGVPPGCV</sequence>
<evidence type="ECO:0000313" key="3">
    <source>
        <dbReference type="Proteomes" id="UP000624709"/>
    </source>
</evidence>
<dbReference type="EMBL" id="BOMS01000023">
    <property type="protein sequence ID" value="GIE65631.1"/>
    <property type="molecule type" value="Genomic_DNA"/>
</dbReference>
<gene>
    <name evidence="2" type="ORF">Apa02nite_017390</name>
</gene>
<organism evidence="2 3">
    <name type="scientific">Actinoplanes palleronii</name>
    <dbReference type="NCBI Taxonomy" id="113570"/>
    <lineage>
        <taxon>Bacteria</taxon>
        <taxon>Bacillati</taxon>
        <taxon>Actinomycetota</taxon>
        <taxon>Actinomycetes</taxon>
        <taxon>Micromonosporales</taxon>
        <taxon>Micromonosporaceae</taxon>
        <taxon>Actinoplanes</taxon>
    </lineage>
</organism>